<dbReference type="EMBL" id="JAGKQM010000006">
    <property type="protein sequence ID" value="KAH0921673.1"/>
    <property type="molecule type" value="Genomic_DNA"/>
</dbReference>
<dbReference type="InterPro" id="IPR008930">
    <property type="entry name" value="Terpenoid_cyclase/PrenylTrfase"/>
</dbReference>
<evidence type="ECO:0000256" key="3">
    <source>
        <dbReference type="RuleBase" id="RU362003"/>
    </source>
</evidence>
<evidence type="ECO:0000259" key="5">
    <source>
        <dbReference type="Pfam" id="PF13249"/>
    </source>
</evidence>
<proteinExistence type="inferred from homology"/>
<keyword evidence="7" id="KW-1185">Reference proteome</keyword>
<dbReference type="PANTHER" id="PTHR11764:SF83">
    <property type="entry name" value="TERPENE CYCLASE_MUTASE FAMILY MEMBER"/>
    <property type="match status" value="1"/>
</dbReference>
<feature type="domain" description="Squalene cyclase C-terminal" evidence="4">
    <location>
        <begin position="454"/>
        <end position="792"/>
    </location>
</feature>
<dbReference type="NCBIfam" id="TIGR01787">
    <property type="entry name" value="squalene_cyclas"/>
    <property type="match status" value="1"/>
</dbReference>
<organism evidence="6 7">
    <name type="scientific">Brassica napus</name>
    <name type="common">Rape</name>
    <dbReference type="NCBI Taxonomy" id="3708"/>
    <lineage>
        <taxon>Eukaryota</taxon>
        <taxon>Viridiplantae</taxon>
        <taxon>Streptophyta</taxon>
        <taxon>Embryophyta</taxon>
        <taxon>Tracheophyta</taxon>
        <taxon>Spermatophyta</taxon>
        <taxon>Magnoliopsida</taxon>
        <taxon>eudicotyledons</taxon>
        <taxon>Gunneridae</taxon>
        <taxon>Pentapetalae</taxon>
        <taxon>rosids</taxon>
        <taxon>malvids</taxon>
        <taxon>Brassicales</taxon>
        <taxon>Brassicaceae</taxon>
        <taxon>Brassiceae</taxon>
        <taxon>Brassica</taxon>
    </lineage>
</organism>
<dbReference type="PROSITE" id="PS01074">
    <property type="entry name" value="TERPENE_SYNTHASES"/>
    <property type="match status" value="1"/>
</dbReference>
<dbReference type="SUPFAM" id="SSF48239">
    <property type="entry name" value="Terpenoid cyclases/Protein prenyltransferases"/>
    <property type="match status" value="2"/>
</dbReference>
<dbReference type="Proteomes" id="UP000824890">
    <property type="component" value="Unassembled WGS sequence"/>
</dbReference>
<dbReference type="CDD" id="cd02892">
    <property type="entry name" value="SQCY_1"/>
    <property type="match status" value="1"/>
</dbReference>
<dbReference type="InterPro" id="IPR032697">
    <property type="entry name" value="SQ_cyclase_N"/>
</dbReference>
<sequence>MWHLPGLYHLLHSKAIPSVHRRTIPTHHFGKMWRLNIGEGRGEDNPYLISTNNFAGRQIWEFDPNAGTSEELFAVEEARRTFYNCRHRVKACGDLLWRMQFLKEKKFEQVIPPVKVDDAQRITKEEATNALRRSVHYFSALQSSDGHWPAEITGPLFYVPVMVFCFYITGHLDEMFTKEHRKEMLRYIYCHQNEDGGWGLHIEGKSGMFCTALNYICLRILGEGPDGGPRNACKRARQWILDHGGVTYIPSWGKSWLSILGIYDWSGTNPMPPEIWLLPSWLPIHLGKTTCFCRLVYLVTSYFYGKRFVGPITPLILQLREELYVQPYEEIDWNKARRSYAKEDMYYPHPSIQDFVWDSLHVFGEPLLTRWPLNKLVREKALKVVVDYIHYEDENSRYINIGCAGKAMCVLASWVEDPNGEYFKKHLARVPDYFWIAEDGMKVQVKVLYISFGSQLWDTSLAIQALLASNMSNETAHVLKKGHDFIKRSQIRENPSGDFKKMNRHISKGGWTFSDRDQGWNVSDCSAEAFKCCLLLSKMPPDVVGPRMDPEQLYDSVNLLLSYQSENGGMTAWEPARGYGWLELFNPTEMLADLVIEREYVECTSSVIQALIMFKKLYPDHRTREIDRTIEKAVQFIENTQEADGSWYGSWGVCYTYATWFALEGLVAVGKTYENCLAIREGVAFLLKKQNSSGGWGESYLSCSEKRYIELEGGRSNLVQTAWALMGLIQTGQAERDPVPLHRAAKLIINSQLENGDYPQQEMTGVFMKNCFLNYVTYRNIFPIWALAEYRKVI</sequence>
<gene>
    <name evidence="6" type="ORF">HID58_021691</name>
</gene>
<evidence type="ECO:0000256" key="2">
    <source>
        <dbReference type="ARBA" id="ARBA00022737"/>
    </source>
</evidence>
<reference evidence="6 7" key="1">
    <citation type="submission" date="2021-05" db="EMBL/GenBank/DDBJ databases">
        <title>Genome Assembly of Synthetic Allotetraploid Brassica napus Reveals Homoeologous Exchanges between Subgenomes.</title>
        <authorList>
            <person name="Davis J.T."/>
        </authorList>
    </citation>
    <scope>NUCLEOTIDE SEQUENCE [LARGE SCALE GENOMIC DNA]</scope>
    <source>
        <strain evidence="7">cv. Da-Ae</strain>
        <tissue evidence="6">Seedling</tissue>
    </source>
</reference>
<dbReference type="Gene3D" id="1.50.10.20">
    <property type="match status" value="2"/>
</dbReference>
<dbReference type="Pfam" id="PF13243">
    <property type="entry name" value="SQHop_cyclase_C"/>
    <property type="match status" value="1"/>
</dbReference>
<dbReference type="PANTHER" id="PTHR11764">
    <property type="entry name" value="TERPENE CYCLASE/MUTASE FAMILY MEMBER"/>
    <property type="match status" value="1"/>
</dbReference>
<keyword evidence="2" id="KW-0677">Repeat</keyword>
<keyword evidence="3" id="KW-0413">Isomerase</keyword>
<dbReference type="Pfam" id="PF13249">
    <property type="entry name" value="SQHop_cyclase_N"/>
    <property type="match status" value="1"/>
</dbReference>
<name>A0ABQ8CX52_BRANA</name>
<dbReference type="InterPro" id="IPR032696">
    <property type="entry name" value="SQ_cyclase_C"/>
</dbReference>
<dbReference type="EC" id="5.4.99.-" evidence="3"/>
<evidence type="ECO:0000313" key="6">
    <source>
        <dbReference type="EMBL" id="KAH0921673.1"/>
    </source>
</evidence>
<evidence type="ECO:0000313" key="7">
    <source>
        <dbReference type="Proteomes" id="UP000824890"/>
    </source>
</evidence>
<protein>
    <recommendedName>
        <fullName evidence="3">Terpene cyclase/mutase family member</fullName>
        <ecNumber evidence="3">5.4.99.-</ecNumber>
    </recommendedName>
</protein>
<evidence type="ECO:0000256" key="1">
    <source>
        <dbReference type="ARBA" id="ARBA00009755"/>
    </source>
</evidence>
<feature type="domain" description="Squalene cyclase N-terminal" evidence="5">
    <location>
        <begin position="132"/>
        <end position="394"/>
    </location>
</feature>
<comment type="caution">
    <text evidence="6">The sequence shown here is derived from an EMBL/GenBank/DDBJ whole genome shotgun (WGS) entry which is preliminary data.</text>
</comment>
<accession>A0ABQ8CX52</accession>
<dbReference type="SFLD" id="SFLDG01016">
    <property type="entry name" value="Prenyltransferase_Like_2"/>
    <property type="match status" value="1"/>
</dbReference>
<dbReference type="InterPro" id="IPR002365">
    <property type="entry name" value="Terpene_synthase_CS"/>
</dbReference>
<evidence type="ECO:0000259" key="4">
    <source>
        <dbReference type="Pfam" id="PF13243"/>
    </source>
</evidence>
<comment type="similarity">
    <text evidence="1 3">Belongs to the terpene cyclase/mutase family.</text>
</comment>
<dbReference type="InterPro" id="IPR018333">
    <property type="entry name" value="Squalene_cyclase"/>
</dbReference>